<reference evidence="5 6" key="1">
    <citation type="submission" date="2016-10" db="EMBL/GenBank/DDBJ databases">
        <authorList>
            <person name="de Groot N.N."/>
        </authorList>
    </citation>
    <scope>NUCLEOTIDE SEQUENCE [LARGE SCALE GENOMIC DNA]</scope>
    <source>
        <strain evidence="6">P4-7,KCTC 19426,CECT 7604</strain>
    </source>
</reference>
<dbReference type="Gene3D" id="2.60.120.260">
    <property type="entry name" value="Galactose-binding domain-like"/>
    <property type="match status" value="1"/>
</dbReference>
<dbReference type="SUPFAM" id="SSF49785">
    <property type="entry name" value="Galactose-binding domain-like"/>
    <property type="match status" value="1"/>
</dbReference>
<dbReference type="GO" id="GO:0005975">
    <property type="term" value="P:carbohydrate metabolic process"/>
    <property type="evidence" value="ECO:0007669"/>
    <property type="project" value="UniProtKB-ARBA"/>
</dbReference>
<keyword evidence="1" id="KW-0732">Signal</keyword>
<feature type="region of interest" description="Disordered" evidence="2">
    <location>
        <begin position="947"/>
        <end position="979"/>
    </location>
</feature>
<dbReference type="InterPro" id="IPR035986">
    <property type="entry name" value="PKD_dom_sf"/>
</dbReference>
<feature type="compositionally biased region" description="Polar residues" evidence="2">
    <location>
        <begin position="968"/>
        <end position="979"/>
    </location>
</feature>
<dbReference type="InterPro" id="IPR041542">
    <property type="entry name" value="GH43_C2"/>
</dbReference>
<dbReference type="Gene3D" id="3.40.50.880">
    <property type="match status" value="1"/>
</dbReference>
<dbReference type="Gene3D" id="3.30.1920.20">
    <property type="match status" value="2"/>
</dbReference>
<dbReference type="SUPFAM" id="SSF50952">
    <property type="entry name" value="Soluble quinoprotein glucose dehydrogenase"/>
    <property type="match status" value="1"/>
</dbReference>
<dbReference type="InterPro" id="IPR022409">
    <property type="entry name" value="PKD/Chitinase_dom"/>
</dbReference>
<dbReference type="SMART" id="SM00089">
    <property type="entry name" value="PKD"/>
    <property type="match status" value="2"/>
</dbReference>
<dbReference type="InterPro" id="IPR032109">
    <property type="entry name" value="Big_3_5"/>
</dbReference>
<name>A0A1H0HNG8_9ACTN</name>
<dbReference type="InterPro" id="IPR011041">
    <property type="entry name" value="Quinoprot_gluc/sorb_DH_b-prop"/>
</dbReference>
<dbReference type="Pfam" id="PF17851">
    <property type="entry name" value="GH43_C2"/>
    <property type="match status" value="2"/>
</dbReference>
<dbReference type="Pfam" id="PF06283">
    <property type="entry name" value="ThuA"/>
    <property type="match status" value="1"/>
</dbReference>
<organism evidence="5 6">
    <name type="scientific">Nakamurella panacisegetis</name>
    <dbReference type="NCBI Taxonomy" id="1090615"/>
    <lineage>
        <taxon>Bacteria</taxon>
        <taxon>Bacillati</taxon>
        <taxon>Actinomycetota</taxon>
        <taxon>Actinomycetes</taxon>
        <taxon>Nakamurellales</taxon>
        <taxon>Nakamurellaceae</taxon>
        <taxon>Nakamurella</taxon>
    </lineage>
</organism>
<dbReference type="PANTHER" id="PTHR40469">
    <property type="entry name" value="SECRETED GLYCOSYL HYDROLASE"/>
    <property type="match status" value="1"/>
</dbReference>
<dbReference type="InterPro" id="IPR011042">
    <property type="entry name" value="6-blade_b-propeller_TolB-like"/>
</dbReference>
<feature type="domain" description="PKD" evidence="3">
    <location>
        <begin position="740"/>
        <end position="818"/>
    </location>
</feature>
<dbReference type="SUPFAM" id="SSF49299">
    <property type="entry name" value="PKD domain"/>
    <property type="match status" value="2"/>
</dbReference>
<dbReference type="Gene3D" id="2.120.10.30">
    <property type="entry name" value="TolB, C-terminal domain"/>
    <property type="match status" value="1"/>
</dbReference>
<dbReference type="Pfam" id="PF18911">
    <property type="entry name" value="PKD_4"/>
    <property type="match status" value="2"/>
</dbReference>
<dbReference type="Pfam" id="PF07995">
    <property type="entry name" value="GSDH"/>
    <property type="match status" value="1"/>
</dbReference>
<dbReference type="NCBIfam" id="NF047446">
    <property type="entry name" value="barrel_OmpL47"/>
    <property type="match status" value="4"/>
</dbReference>
<proteinExistence type="predicted"/>
<feature type="domain" description="CBM6" evidence="4">
    <location>
        <begin position="941"/>
        <end position="1080"/>
    </location>
</feature>
<dbReference type="Pfam" id="PF16640">
    <property type="entry name" value="Big_3_5"/>
    <property type="match status" value="2"/>
</dbReference>
<dbReference type="InterPro" id="IPR006584">
    <property type="entry name" value="Cellulose-bd_IV"/>
</dbReference>
<evidence type="ECO:0000256" key="1">
    <source>
        <dbReference type="ARBA" id="ARBA00022729"/>
    </source>
</evidence>
<gene>
    <name evidence="5" type="ORF">SAMN04515671_0131</name>
</gene>
<dbReference type="STRING" id="1090615.SAMN04515671_0131"/>
<accession>A0A1H0HNG8</accession>
<evidence type="ECO:0000259" key="4">
    <source>
        <dbReference type="PROSITE" id="PS51175"/>
    </source>
</evidence>
<dbReference type="SMART" id="SM00606">
    <property type="entry name" value="CBD_IV"/>
    <property type="match status" value="1"/>
</dbReference>
<dbReference type="InterPro" id="IPR000601">
    <property type="entry name" value="PKD_dom"/>
</dbReference>
<keyword evidence="6" id="KW-1185">Reference proteome</keyword>
<dbReference type="PANTHER" id="PTHR40469:SF2">
    <property type="entry name" value="GALACTOSE-BINDING DOMAIN-LIKE SUPERFAMILY PROTEIN"/>
    <property type="match status" value="1"/>
</dbReference>
<dbReference type="InterPro" id="IPR029010">
    <property type="entry name" value="ThuA-like"/>
</dbReference>
<dbReference type="InterPro" id="IPR012938">
    <property type="entry name" value="Glc/Sorbosone_DH"/>
</dbReference>
<evidence type="ECO:0000313" key="6">
    <source>
        <dbReference type="Proteomes" id="UP000198741"/>
    </source>
</evidence>
<dbReference type="PROSITE" id="PS50093">
    <property type="entry name" value="PKD"/>
    <property type="match status" value="2"/>
</dbReference>
<dbReference type="SUPFAM" id="SSF52317">
    <property type="entry name" value="Class I glutamine amidotransferase-like"/>
    <property type="match status" value="1"/>
</dbReference>
<dbReference type="SUPFAM" id="SSF49899">
    <property type="entry name" value="Concanavalin A-like lectins/glucanases"/>
    <property type="match status" value="2"/>
</dbReference>
<dbReference type="Proteomes" id="UP000198741">
    <property type="component" value="Chromosome I"/>
</dbReference>
<dbReference type="EMBL" id="LT629710">
    <property type="protein sequence ID" value="SDO20381.1"/>
    <property type="molecule type" value="Genomic_DNA"/>
</dbReference>
<dbReference type="InterPro" id="IPR013320">
    <property type="entry name" value="ConA-like_dom_sf"/>
</dbReference>
<dbReference type="PROSITE" id="PS51175">
    <property type="entry name" value="CBM6"/>
    <property type="match status" value="1"/>
</dbReference>
<dbReference type="Gene3D" id="2.60.40.10">
    <property type="entry name" value="Immunoglobulins"/>
    <property type="match status" value="5"/>
</dbReference>
<dbReference type="Gene3D" id="2.60.120.200">
    <property type="match status" value="2"/>
</dbReference>
<dbReference type="InterPro" id="IPR005084">
    <property type="entry name" value="CBM6"/>
</dbReference>
<evidence type="ECO:0000259" key="3">
    <source>
        <dbReference type="PROSITE" id="PS50093"/>
    </source>
</evidence>
<protein>
    <recommendedName>
        <fullName evidence="7">Glucose/arabinose dehydrogenase, beta-propeller fold</fullName>
    </recommendedName>
</protein>
<dbReference type="CDD" id="cd00146">
    <property type="entry name" value="PKD"/>
    <property type="match status" value="2"/>
</dbReference>
<feature type="domain" description="PKD" evidence="3">
    <location>
        <begin position="1119"/>
        <end position="1180"/>
    </location>
</feature>
<dbReference type="InterPro" id="IPR058094">
    <property type="entry name" value="Ig-like_OmpL47-like"/>
</dbReference>
<sequence length="2234" mass="233545">MTHRRWNGKDAAASGPFHLLTTARRLMALCLVLALSTVGSVMFAPAATAAPVAAGPRLAMHADDEPTYKVLVFSKTAGFRHTDGIAAGIAQIQALGVEHHFAVDATEDAAAFTAANLAQYSTVIFLSTTSPTADALLTAAQRQAFQAYIEGGGGFFGIHAASDANYDWPWYGGLVGGYFKQHPAIQTASLLLEDRVHPANAGLGESISLTEEWYDFQANPRNKVHVLASVDTRSYSGSTMGLDHPISWCQDYEGGRSAYTALGHDATNWSKPWFQQMVLGSIETTAGVVAADCGASVPGNYEVVSLDNTPKNPMMLDIAADKRVFFIELAGALKMVDPATQQTSTVATLPVFTANESGLLGMALDPGFASNHYIYLYYSPTGVDVDRLSRFTVSADYTSLGAEKVLVDVPVQRAECCHHGGSLAFDRNSGNLYLATGDNTNPFASDGYSPTDYRSGRAFWDASRSSGNTNSLSGKVLRIHPEADGTYTVPDGNLFAAGTAKTKPEIYAMGFRNPFRINIDPNTGHLLVADYGPDASSDNANRGPGNTVEWNIVDTPGNYGWPFCTGNNAAYKRWNFANSTAGTAYECATGPVNDSPNNTGLTTLPAAIPADIYYHYSAGTDFPEIGGGGAPMAGAVYDYDESNPSDTKWPAYWDGKPLLAEWNNNTLYSILTDAAMTKVQKVTPVTLHQLPAPATRSIKMMDSKFGPDGSLYMIDWGGGWSDNTDAGIYRIDYVHGDRAPVAKASADVTAGSAPLDVTFSSAGSADPDGDTLTYAWAFGDGGTSTEANPSHTFARGQWNVQLTVTDSTGRTGVSNVRIVSGNARPVVTITGPKDGGFFEFGDQLTYTATVTDAEDGSTQDQTISCDLVKESSQLGHYSGGSAHAHPMDETTGCTATVQTLGEGGHGGDVHLFWIIEVSYTDKGNGDIPPLTGSASVTLQMKHRQAEHFTESGRIPGTSSTGDPGVKIETTSDPAGGTSNIGFIEPGDWFSYDRVNLTDITALSMRVAGTVGADFEIRWNDPVNGQLLGTVPAKPTTGWQDFTDTQTALTNVPTETGTIYLVATKAGQTGSVVNVNWVDFIGKGATSNERPVISSASVSPTSGIAPVTVDLASAATDPEGTPVSYSWDMGTTDGATVKQANGSYTFTVPGTYTVKLTATDAGGGYSTKSFTVRVNAPAESCLGDKSDDFDGSTLSNGRWSVVRGDQTMVVAGGNLRIPASTNDLYGTNNTPVSNIVLQSMPAGAWQATTKVNVQAYTSYQQAGLILYTDDDNYAKFVVQGRTSSKDGRVIQFAHEVGGSAQESNSAALGADFPDTVYLRLTSDGTTLTPSYSVDGSTYTTPDQSWSGWNTIRKTTATLGTPKVGLVAFANTSGTVTNADFDWFRLTPDSTATASTPNDEFNGSSVETCRWTVLRSDPSLSRVTGGNLQLDTIAGELGVAKNVTLQKQPAGNHWTIETKVDGSNFTGNYQQVGLVDYVDGDNFVKLDFIRDSATGRRIELRSNVAGSFVQPQPNSANLTTDVWYLRLERQDNAFAGYYSADGITWTKFADTVANIPAASDGLVGVYASGVNQTSSATALIDYFHVVGADTGTDTTAPVTAATTNPAAPTGQDGWYVGDVGLTLTATDSGDGASGVDQTRYQLDAGAEGVYGAPLVVTGDGTHTVKFRSVDKAGNDEAIKTVAIKIDSTAPTTVADVSTDNPAKVILTATDPTSGVQRTEYRLDGGEWTTYAAPFTVVRTGADQNLEFRSTDKAGNAEITASVVITKAGDTTAPLTAAALNPAQPNGQNGWYTSPIELKLSATDGDSGVASTEYALGDGAWTAYTGPVLIDLEGAQSVQFRSTDKAGNVEAAKNVVVKLDATAPVAAANLDGDQVVVVTLVSSDDASGVAGSTYRVAGGAWKAYAGPFTITRTSAAQLVEFRSTDKAGNASAIRTVTVAPAQVVLKPSVTTLTVSPAWAPFGSKVTAAITVVSAGTLGSELVTLYDGSTIIGAGVLKNGKVSVAISDLTVGAHSLTARFAGNANVAESASPAKVVTIDKATAAVALKTDKVTQTYGTRSPATLTATVTLNSKQAVAGRVQFKDGSAVIATAPVVSGVARVKLSQTLAVGSHRFTATFLPTDTASTGGATSQVVTVKVVKAVSKTLLKANRSSQKVGQTTTFTAGVSLDTKQLAVGVVRFAVNGKKVATVTASKGSAAYVLPKSTKAGSYKVTATFVPSSAKSVSGSVSSTVVVKIVK</sequence>
<dbReference type="InterPro" id="IPR013783">
    <property type="entry name" value="Ig-like_fold"/>
</dbReference>
<dbReference type="InterPro" id="IPR029062">
    <property type="entry name" value="Class_I_gatase-like"/>
</dbReference>
<dbReference type="CDD" id="cd04084">
    <property type="entry name" value="CBM6_xylanase-like"/>
    <property type="match status" value="1"/>
</dbReference>
<dbReference type="InterPro" id="IPR008979">
    <property type="entry name" value="Galactose-bd-like_sf"/>
</dbReference>
<evidence type="ECO:0000313" key="5">
    <source>
        <dbReference type="EMBL" id="SDO20381.1"/>
    </source>
</evidence>
<evidence type="ECO:0000256" key="2">
    <source>
        <dbReference type="SAM" id="MobiDB-lite"/>
    </source>
</evidence>
<dbReference type="GO" id="GO:0030246">
    <property type="term" value="F:carbohydrate binding"/>
    <property type="evidence" value="ECO:0007669"/>
    <property type="project" value="InterPro"/>
</dbReference>
<dbReference type="Pfam" id="PF03422">
    <property type="entry name" value="CBM_6"/>
    <property type="match status" value="1"/>
</dbReference>
<evidence type="ECO:0008006" key="7">
    <source>
        <dbReference type="Google" id="ProtNLM"/>
    </source>
</evidence>